<name>A0AA35G7B3_9FIRM</name>
<proteinExistence type="inferred from homology"/>
<evidence type="ECO:0000256" key="1">
    <source>
        <dbReference type="ARBA" id="ARBA00008520"/>
    </source>
</evidence>
<comment type="similarity">
    <text evidence="1">Belongs to the bacterial solute-binding protein 1 family.</text>
</comment>
<sequence length="447" mass="48238">MKRVLHRLAWAAAFAVLLSACSKPAGQPAAGQQGQPGTEKPAASQPYAGTTIRFLAANHPWTDTIKGLLPEFEQKTGIKVNMESIAENQLTQKLTVELTAGGGTVDVFMQRPLQEAKLFQKNGWYADLNEYLKDSAKTPADYDFADFYPGPVETETVQGHLTGIPLITEQQIIYYRKDLFEAKGIKVPTTMEELEAAAKALHDPSGGVYGIVMRGQGNPAVTQFSSFLYSMGGDFLQDGKAAIATPEAIKAFTFYGKLLREYGPPGVLNMSWPQAAALFAQGKAAMWLDANSLYNNVTDPKKSTVADKVGFAQFPAGDKGSLPYSVTSWGISIAASSKNRDAAWEFVKWATSKEIVLKTQSAGNPGARKSVWENPEGTKAWPAEWVEVARKSSAVGRPADRPQVINVGQARDIIGEVITAAITGKDVAAAAKDANARFQQLIDSESK</sequence>
<evidence type="ECO:0000256" key="4">
    <source>
        <dbReference type="SAM" id="MobiDB-lite"/>
    </source>
</evidence>
<evidence type="ECO:0000256" key="5">
    <source>
        <dbReference type="SAM" id="SignalP"/>
    </source>
</evidence>
<dbReference type="RefSeq" id="WP_264843248.1">
    <property type="nucleotide sequence ID" value="NZ_AP025628.1"/>
</dbReference>
<keyword evidence="3 5" id="KW-0732">Signal</keyword>
<dbReference type="PROSITE" id="PS51257">
    <property type="entry name" value="PROKAR_LIPOPROTEIN"/>
    <property type="match status" value="1"/>
</dbReference>
<feature type="region of interest" description="Disordered" evidence="4">
    <location>
        <begin position="25"/>
        <end position="44"/>
    </location>
</feature>
<evidence type="ECO:0000256" key="2">
    <source>
        <dbReference type="ARBA" id="ARBA00022448"/>
    </source>
</evidence>
<feature type="signal peptide" evidence="5">
    <location>
        <begin position="1"/>
        <end position="25"/>
    </location>
</feature>
<evidence type="ECO:0000313" key="7">
    <source>
        <dbReference type="Proteomes" id="UP001163687"/>
    </source>
</evidence>
<organism evidence="6 7">
    <name type="scientific">Caldinitratiruptor microaerophilus</name>
    <dbReference type="NCBI Taxonomy" id="671077"/>
    <lineage>
        <taxon>Bacteria</taxon>
        <taxon>Bacillati</taxon>
        <taxon>Bacillota</taxon>
        <taxon>Clostridia</taxon>
        <taxon>Eubacteriales</taxon>
        <taxon>Symbiobacteriaceae</taxon>
        <taxon>Caldinitratiruptor</taxon>
    </lineage>
</organism>
<keyword evidence="2" id="KW-0813">Transport</keyword>
<dbReference type="AlphaFoldDB" id="A0AA35G7B3"/>
<dbReference type="PANTHER" id="PTHR43649">
    <property type="entry name" value="ARABINOSE-BINDING PROTEIN-RELATED"/>
    <property type="match status" value="1"/>
</dbReference>
<feature type="compositionally biased region" description="Low complexity" evidence="4">
    <location>
        <begin position="25"/>
        <end position="37"/>
    </location>
</feature>
<dbReference type="Proteomes" id="UP001163687">
    <property type="component" value="Chromosome"/>
</dbReference>
<dbReference type="CDD" id="cd13585">
    <property type="entry name" value="PBP2_TMBP_like"/>
    <property type="match status" value="1"/>
</dbReference>
<feature type="chain" id="PRO_5041203482" evidence="5">
    <location>
        <begin position="26"/>
        <end position="447"/>
    </location>
</feature>
<dbReference type="KEGG" id="cmic:caldi_02230"/>
<keyword evidence="7" id="KW-1185">Reference proteome</keyword>
<dbReference type="EMBL" id="AP025628">
    <property type="protein sequence ID" value="BDG59133.1"/>
    <property type="molecule type" value="Genomic_DNA"/>
</dbReference>
<reference evidence="6" key="1">
    <citation type="submission" date="2022-03" db="EMBL/GenBank/DDBJ databases">
        <title>Complete genome sequence of Caldinitratiruptor microaerophilus.</title>
        <authorList>
            <person name="Mukaiyama R."/>
            <person name="Nishiyama T."/>
            <person name="Ueda K."/>
        </authorList>
    </citation>
    <scope>NUCLEOTIDE SEQUENCE</scope>
    <source>
        <strain evidence="6">JCM 16183</strain>
    </source>
</reference>
<dbReference type="InterPro" id="IPR050490">
    <property type="entry name" value="Bact_solute-bd_prot1"/>
</dbReference>
<evidence type="ECO:0000313" key="6">
    <source>
        <dbReference type="EMBL" id="BDG59133.1"/>
    </source>
</evidence>
<evidence type="ECO:0000256" key="3">
    <source>
        <dbReference type="ARBA" id="ARBA00022729"/>
    </source>
</evidence>
<dbReference type="SUPFAM" id="SSF53850">
    <property type="entry name" value="Periplasmic binding protein-like II"/>
    <property type="match status" value="1"/>
</dbReference>
<accession>A0AA35G7B3</accession>
<dbReference type="PANTHER" id="PTHR43649:SF34">
    <property type="entry name" value="ABC TRANSPORTER PERIPLASMIC-BINDING PROTEIN YCJN-RELATED"/>
    <property type="match status" value="1"/>
</dbReference>
<dbReference type="InterPro" id="IPR006059">
    <property type="entry name" value="SBP"/>
</dbReference>
<protein>
    <submittedName>
        <fullName evidence="6">ABC transporter substrate-binding protein</fullName>
    </submittedName>
</protein>
<dbReference type="Pfam" id="PF01547">
    <property type="entry name" value="SBP_bac_1"/>
    <property type="match status" value="1"/>
</dbReference>
<dbReference type="Gene3D" id="3.40.190.10">
    <property type="entry name" value="Periplasmic binding protein-like II"/>
    <property type="match status" value="2"/>
</dbReference>
<gene>
    <name evidence="6" type="ORF">caldi_02230</name>
</gene>